<reference evidence="1 2" key="1">
    <citation type="submission" date="2019-09" db="EMBL/GenBank/DDBJ databases">
        <authorList>
            <person name="Chandra G."/>
            <person name="Truman W A."/>
        </authorList>
    </citation>
    <scope>NUCLEOTIDE SEQUENCE [LARGE SCALE GENOMIC DNA]</scope>
    <source>
        <strain evidence="1">PS710</strain>
    </source>
</reference>
<evidence type="ECO:0008006" key="3">
    <source>
        <dbReference type="Google" id="ProtNLM"/>
    </source>
</evidence>
<name>A0A5E7A0S3_PSEFL</name>
<evidence type="ECO:0000313" key="2">
    <source>
        <dbReference type="Proteomes" id="UP000381093"/>
    </source>
</evidence>
<dbReference type="AlphaFoldDB" id="A0A5E7A0S3"/>
<evidence type="ECO:0000313" key="1">
    <source>
        <dbReference type="EMBL" id="VVN71699.1"/>
    </source>
</evidence>
<protein>
    <recommendedName>
        <fullName evidence="3">IS21 family transposase</fullName>
    </recommendedName>
</protein>
<accession>A0A5E7A0S3</accession>
<dbReference type="Proteomes" id="UP000381093">
    <property type="component" value="Unassembled WGS sequence"/>
</dbReference>
<dbReference type="EMBL" id="CABVHW010000001">
    <property type="protein sequence ID" value="VVN71699.1"/>
    <property type="molecule type" value="Genomic_DNA"/>
</dbReference>
<gene>
    <name evidence="1" type="ORF">PS710_00471</name>
</gene>
<sequence>MRKIKEVLRLKFEVGLSARQIAVSLQVGRATIGDYLNRFAASALTWQRCAVATVSLPTTTRPPQRSTADA</sequence>
<organism evidence="1 2">
    <name type="scientific">Pseudomonas fluorescens</name>
    <dbReference type="NCBI Taxonomy" id="294"/>
    <lineage>
        <taxon>Bacteria</taxon>
        <taxon>Pseudomonadati</taxon>
        <taxon>Pseudomonadota</taxon>
        <taxon>Gammaproteobacteria</taxon>
        <taxon>Pseudomonadales</taxon>
        <taxon>Pseudomonadaceae</taxon>
        <taxon>Pseudomonas</taxon>
    </lineage>
</organism>
<proteinExistence type="predicted"/>